<evidence type="ECO:0000256" key="2">
    <source>
        <dbReference type="SAM" id="Phobius"/>
    </source>
</evidence>
<dbReference type="InterPro" id="IPR029463">
    <property type="entry name" value="Lys_MEP"/>
</dbReference>
<dbReference type="GO" id="GO:0004222">
    <property type="term" value="F:metalloendopeptidase activity"/>
    <property type="evidence" value="ECO:0007669"/>
    <property type="project" value="InterPro"/>
</dbReference>
<feature type="transmembrane region" description="Helical" evidence="2">
    <location>
        <begin position="497"/>
        <end position="517"/>
    </location>
</feature>
<keyword evidence="5" id="KW-1185">Reference proteome</keyword>
<dbReference type="GO" id="GO:0005576">
    <property type="term" value="C:extracellular region"/>
    <property type="evidence" value="ECO:0007669"/>
    <property type="project" value="InterPro"/>
</dbReference>
<dbReference type="OMA" id="ARNSVCE"/>
<dbReference type="Proteomes" id="UP000472261">
    <property type="component" value="Unplaced"/>
</dbReference>
<keyword evidence="2" id="KW-0812">Transmembrane</keyword>
<dbReference type="GO" id="GO:0042157">
    <property type="term" value="P:lipoprotein metabolic process"/>
    <property type="evidence" value="ECO:0007669"/>
    <property type="project" value="InterPro"/>
</dbReference>
<protein>
    <recommendedName>
        <fullName evidence="3">Lysine-specific metallo-endopeptidase domain-containing protein</fullName>
    </recommendedName>
</protein>
<evidence type="ECO:0000313" key="4">
    <source>
        <dbReference type="Ensembl" id="ENSPCLP00000011628.1"/>
    </source>
</evidence>
<accession>A0A669PZR7</accession>
<sequence length="565" mass="60602">MLMTTGSQASYQHQTQFLSACHCCLLCHCPHATLLAAASPPTIPQLGHCTGQAICSTGRCPAPLPRRMSQHKATLIHTKVVTGSWCCVLSRCEDVSEELSEEECSIARRAQRMALEVLEDALHKDRLLMKNLKDVVVLTGEGGEGWVERYAMLTERLLQSLIAQLQQAAFLKNPRKAGSYAYVKKNAWDRTIYLCPLFWQAPSELQKDSQPGTLIHEASHFLGLHDITYATASFRAGGGGTAICTDGHMPLSETLRKALLNANSIEYEFEIVLRHRQPYQGGCYACCGETARNSVCENALPWNGLACGPQSTATSTIGDVVQLALLPTRDAMRRCLWDMRRVAEALGQCQRAVLVANITGGVVSVAGGVAAIAGLLLAPAALGNALLLAAVGFGVTTAGIITSAVATISSSVGCLVRKGEAEMLLEKFAAQAQVFTGCQEAVERVRRLLEALGQEESLDVILRVFQVVVGLGRSVFNGSSALRVSTVLAGTSNATGLAGTASCVLLGLCLVLDIFFITKDSAHLHSGAHLELAGRIHAATAMLEREFGAIDEFCEKIRLILEEQE</sequence>
<evidence type="ECO:0000256" key="1">
    <source>
        <dbReference type="ARBA" id="ARBA00010090"/>
    </source>
</evidence>
<name>A0A669PZR7_PHACC</name>
<dbReference type="InterPro" id="IPR008405">
    <property type="entry name" value="ApoL"/>
</dbReference>
<reference evidence="4" key="1">
    <citation type="submission" date="2025-08" db="UniProtKB">
        <authorList>
            <consortium name="Ensembl"/>
        </authorList>
    </citation>
    <scope>IDENTIFICATION</scope>
</reference>
<feature type="transmembrane region" description="Helical" evidence="2">
    <location>
        <begin position="354"/>
        <end position="378"/>
    </location>
</feature>
<dbReference type="SUPFAM" id="SSF55486">
    <property type="entry name" value="Metalloproteases ('zincins'), catalytic domain"/>
    <property type="match status" value="1"/>
</dbReference>
<dbReference type="Pfam" id="PF14521">
    <property type="entry name" value="Aspzincin_M35"/>
    <property type="match status" value="1"/>
</dbReference>
<dbReference type="GO" id="GO:0008289">
    <property type="term" value="F:lipid binding"/>
    <property type="evidence" value="ECO:0007669"/>
    <property type="project" value="InterPro"/>
</dbReference>
<feature type="transmembrane region" description="Helical" evidence="2">
    <location>
        <begin position="385"/>
        <end position="408"/>
    </location>
</feature>
<keyword evidence="2" id="KW-0472">Membrane</keyword>
<dbReference type="GO" id="GO:0006869">
    <property type="term" value="P:lipid transport"/>
    <property type="evidence" value="ECO:0007669"/>
    <property type="project" value="InterPro"/>
</dbReference>
<dbReference type="PANTHER" id="PTHR14096:SF27">
    <property type="entry name" value="APOLIPOPROTEIN L2"/>
    <property type="match status" value="1"/>
</dbReference>
<keyword evidence="2" id="KW-1133">Transmembrane helix</keyword>
<proteinExistence type="inferred from homology"/>
<evidence type="ECO:0000313" key="5">
    <source>
        <dbReference type="Proteomes" id="UP000472261"/>
    </source>
</evidence>
<dbReference type="GO" id="GO:0016020">
    <property type="term" value="C:membrane"/>
    <property type="evidence" value="ECO:0007669"/>
    <property type="project" value="TreeGrafter"/>
</dbReference>
<dbReference type="PANTHER" id="PTHR14096">
    <property type="entry name" value="APOLIPOPROTEIN L"/>
    <property type="match status" value="1"/>
</dbReference>
<dbReference type="AlphaFoldDB" id="A0A669PZR7"/>
<reference evidence="4" key="2">
    <citation type="submission" date="2025-09" db="UniProtKB">
        <authorList>
            <consortium name="Ensembl"/>
        </authorList>
    </citation>
    <scope>IDENTIFICATION</scope>
</reference>
<dbReference type="Gene3D" id="3.40.390.10">
    <property type="entry name" value="Collagenase (Catalytic Domain)"/>
    <property type="match status" value="1"/>
</dbReference>
<comment type="similarity">
    <text evidence="1">Belongs to the apolipoprotein L family.</text>
</comment>
<dbReference type="SMART" id="SM01351">
    <property type="entry name" value="Aspzincin_M35"/>
    <property type="match status" value="1"/>
</dbReference>
<dbReference type="InterPro" id="IPR024079">
    <property type="entry name" value="MetalloPept_cat_dom_sf"/>
</dbReference>
<feature type="domain" description="Lysine-specific metallo-endopeptidase" evidence="3">
    <location>
        <begin position="133"/>
        <end position="270"/>
    </location>
</feature>
<dbReference type="Pfam" id="PF05461">
    <property type="entry name" value="ApoL"/>
    <property type="match status" value="1"/>
</dbReference>
<organism evidence="4 5">
    <name type="scientific">Phasianus colchicus</name>
    <name type="common">Common pheasant</name>
    <dbReference type="NCBI Taxonomy" id="9054"/>
    <lineage>
        <taxon>Eukaryota</taxon>
        <taxon>Metazoa</taxon>
        <taxon>Chordata</taxon>
        <taxon>Craniata</taxon>
        <taxon>Vertebrata</taxon>
        <taxon>Euteleostomi</taxon>
        <taxon>Archelosauria</taxon>
        <taxon>Archosauria</taxon>
        <taxon>Dinosauria</taxon>
        <taxon>Saurischia</taxon>
        <taxon>Theropoda</taxon>
        <taxon>Coelurosauria</taxon>
        <taxon>Aves</taxon>
        <taxon>Neognathae</taxon>
        <taxon>Galloanserae</taxon>
        <taxon>Galliformes</taxon>
        <taxon>Phasianidae</taxon>
        <taxon>Phasianinae</taxon>
        <taxon>Phasianus</taxon>
    </lineage>
</organism>
<evidence type="ECO:0000259" key="3">
    <source>
        <dbReference type="SMART" id="SM01351"/>
    </source>
</evidence>
<dbReference type="Ensembl" id="ENSPCLT00000015570.1">
    <property type="protein sequence ID" value="ENSPCLP00000011628.1"/>
    <property type="gene ID" value="ENSPCLG00000009588.1"/>
</dbReference>